<dbReference type="KEGG" id="knv:Pan216_38530"/>
<sequence>MKIEKLTLDRFGPFEKTVFPLLPPRNLWGISWLF</sequence>
<accession>A0A518B7M4</accession>
<name>A0A518B7M4_9BACT</name>
<dbReference type="Proteomes" id="UP000317093">
    <property type="component" value="Chromosome"/>
</dbReference>
<proteinExistence type="predicted"/>
<gene>
    <name evidence="1" type="ORF">Pan216_38530</name>
</gene>
<dbReference type="EMBL" id="CP036279">
    <property type="protein sequence ID" value="QDU62979.1"/>
    <property type="molecule type" value="Genomic_DNA"/>
</dbReference>
<organism evidence="1 2">
    <name type="scientific">Kolteria novifilia</name>
    <dbReference type="NCBI Taxonomy" id="2527975"/>
    <lineage>
        <taxon>Bacteria</taxon>
        <taxon>Pseudomonadati</taxon>
        <taxon>Planctomycetota</taxon>
        <taxon>Planctomycetia</taxon>
        <taxon>Kolteriales</taxon>
        <taxon>Kolteriaceae</taxon>
        <taxon>Kolteria</taxon>
    </lineage>
</organism>
<evidence type="ECO:0000313" key="1">
    <source>
        <dbReference type="EMBL" id="QDU62979.1"/>
    </source>
</evidence>
<evidence type="ECO:0000313" key="2">
    <source>
        <dbReference type="Proteomes" id="UP000317093"/>
    </source>
</evidence>
<reference evidence="1 2" key="1">
    <citation type="submission" date="2019-02" db="EMBL/GenBank/DDBJ databases">
        <title>Deep-cultivation of Planctomycetes and their phenomic and genomic characterization uncovers novel biology.</title>
        <authorList>
            <person name="Wiegand S."/>
            <person name="Jogler M."/>
            <person name="Boedeker C."/>
            <person name="Pinto D."/>
            <person name="Vollmers J."/>
            <person name="Rivas-Marin E."/>
            <person name="Kohn T."/>
            <person name="Peeters S.H."/>
            <person name="Heuer A."/>
            <person name="Rast P."/>
            <person name="Oberbeckmann S."/>
            <person name="Bunk B."/>
            <person name="Jeske O."/>
            <person name="Meyerdierks A."/>
            <person name="Storesund J.E."/>
            <person name="Kallscheuer N."/>
            <person name="Luecker S."/>
            <person name="Lage O.M."/>
            <person name="Pohl T."/>
            <person name="Merkel B.J."/>
            <person name="Hornburger P."/>
            <person name="Mueller R.-W."/>
            <person name="Bruemmer F."/>
            <person name="Labrenz M."/>
            <person name="Spormann A.M."/>
            <person name="Op den Camp H."/>
            <person name="Overmann J."/>
            <person name="Amann R."/>
            <person name="Jetten M.S.M."/>
            <person name="Mascher T."/>
            <person name="Medema M.H."/>
            <person name="Devos D.P."/>
            <person name="Kaster A.-K."/>
            <person name="Ovreas L."/>
            <person name="Rohde M."/>
            <person name="Galperin M.Y."/>
            <person name="Jogler C."/>
        </authorList>
    </citation>
    <scope>NUCLEOTIDE SEQUENCE [LARGE SCALE GENOMIC DNA]</scope>
    <source>
        <strain evidence="1 2">Pan216</strain>
    </source>
</reference>
<keyword evidence="2" id="KW-1185">Reference proteome</keyword>
<dbReference type="AlphaFoldDB" id="A0A518B7M4"/>
<protein>
    <submittedName>
        <fullName evidence="1">Uncharacterized protein</fullName>
    </submittedName>
</protein>